<gene>
    <name evidence="6" type="ORF">HMPREF0762_01425</name>
</gene>
<keyword evidence="7" id="KW-1185">Reference proteome</keyword>
<keyword evidence="3 5" id="KW-0732">Signal</keyword>
<dbReference type="OrthoDB" id="9810636at2"/>
<proteinExistence type="inferred from homology"/>
<dbReference type="InterPro" id="IPR006128">
    <property type="entry name" value="Lipoprotein_PsaA-like"/>
</dbReference>
<keyword evidence="2 4" id="KW-0813">Transport</keyword>
<dbReference type="AlphaFoldDB" id="D0WHV3"/>
<evidence type="ECO:0000256" key="4">
    <source>
        <dbReference type="RuleBase" id="RU003512"/>
    </source>
</evidence>
<dbReference type="Pfam" id="PF01297">
    <property type="entry name" value="ZnuA"/>
    <property type="match status" value="1"/>
</dbReference>
<dbReference type="SUPFAM" id="SSF53807">
    <property type="entry name" value="Helical backbone' metal receptor"/>
    <property type="match status" value="1"/>
</dbReference>
<evidence type="ECO:0000313" key="7">
    <source>
        <dbReference type="Proteomes" id="UP000006001"/>
    </source>
</evidence>
<evidence type="ECO:0000256" key="3">
    <source>
        <dbReference type="ARBA" id="ARBA00022729"/>
    </source>
</evidence>
<feature type="signal peptide" evidence="5">
    <location>
        <begin position="1"/>
        <end position="29"/>
    </location>
</feature>
<dbReference type="Proteomes" id="UP000006001">
    <property type="component" value="Unassembled WGS sequence"/>
</dbReference>
<dbReference type="RefSeq" id="WP_006362684.1">
    <property type="nucleotide sequence ID" value="NZ_GG700631.1"/>
</dbReference>
<dbReference type="GO" id="GO:0007155">
    <property type="term" value="P:cell adhesion"/>
    <property type="evidence" value="ECO:0007669"/>
    <property type="project" value="InterPro"/>
</dbReference>
<dbReference type="InterPro" id="IPR006129">
    <property type="entry name" value="AdhesinB"/>
</dbReference>
<dbReference type="GO" id="GO:0030001">
    <property type="term" value="P:metal ion transport"/>
    <property type="evidence" value="ECO:0007669"/>
    <property type="project" value="InterPro"/>
</dbReference>
<evidence type="ECO:0000313" key="6">
    <source>
        <dbReference type="EMBL" id="EEZ60900.1"/>
    </source>
</evidence>
<sequence>MLGNAAKKVVSALVAGVLAGALCSCGARAANDGGQEAAQDKPVVYATFFPVYDLTKRIAGDKMDVRTVIKGNQEPHDFELQADEMAKISQADLIVYNGAGMEGFIDGLKDAAGDDGKFLDLSQGLTLLESKDADLGDRSSVNPHTWLSVKNAQAELDTIYQKLSAMDPGNEPCYRANLEAAQADFKALDDKFEEKLSKVDPDKKRFVVSHAAFNYLANDYGLTQVAVTGISPEDEPSASQLATIADYVTQHGIRTIFFEGKATPKVAETLAENTGTKTDTLYTMESLTEEEADMGYLKLMELNLEALMRSFE</sequence>
<evidence type="ECO:0000256" key="1">
    <source>
        <dbReference type="ARBA" id="ARBA00011028"/>
    </source>
</evidence>
<evidence type="ECO:0000256" key="2">
    <source>
        <dbReference type="ARBA" id="ARBA00022448"/>
    </source>
</evidence>
<dbReference type="HOGENOM" id="CLU_016838_1_0_11"/>
<dbReference type="PANTHER" id="PTHR42953">
    <property type="entry name" value="HIGH-AFFINITY ZINC UPTAKE SYSTEM PROTEIN ZNUA-RELATED"/>
    <property type="match status" value="1"/>
</dbReference>
<protein>
    <submittedName>
        <fullName evidence="6">ABC transporter, substrate-binding protein</fullName>
    </submittedName>
</protein>
<dbReference type="PROSITE" id="PS51257">
    <property type="entry name" value="PROKAR_LIPOPROTEIN"/>
    <property type="match status" value="1"/>
</dbReference>
<dbReference type="EMBL" id="ACUX02000014">
    <property type="protein sequence ID" value="EEZ60900.1"/>
    <property type="molecule type" value="Genomic_DNA"/>
</dbReference>
<dbReference type="InterPro" id="IPR006127">
    <property type="entry name" value="ZnuA-like"/>
</dbReference>
<dbReference type="Gene3D" id="3.40.50.1980">
    <property type="entry name" value="Nitrogenase molybdenum iron protein domain"/>
    <property type="match status" value="2"/>
</dbReference>
<dbReference type="STRING" id="649764.HMPREF0762_01425"/>
<evidence type="ECO:0000256" key="5">
    <source>
        <dbReference type="SAM" id="SignalP"/>
    </source>
</evidence>
<accession>D0WHV3</accession>
<dbReference type="InterPro" id="IPR050492">
    <property type="entry name" value="Bact_metal-bind_prot9"/>
</dbReference>
<comment type="caution">
    <text evidence="6">The sequence shown here is derived from an EMBL/GenBank/DDBJ whole genome shotgun (WGS) entry which is preliminary data.</text>
</comment>
<dbReference type="GO" id="GO:0046872">
    <property type="term" value="F:metal ion binding"/>
    <property type="evidence" value="ECO:0007669"/>
    <property type="project" value="InterPro"/>
</dbReference>
<organism evidence="6 7">
    <name type="scientific">Slackia exigua (strain ATCC 700122 / DSM 15923 / CIP 105133 / JCM 11022 / KCTC 5966 / S-7)</name>
    <dbReference type="NCBI Taxonomy" id="649764"/>
    <lineage>
        <taxon>Bacteria</taxon>
        <taxon>Bacillati</taxon>
        <taxon>Actinomycetota</taxon>
        <taxon>Coriobacteriia</taxon>
        <taxon>Eggerthellales</taxon>
        <taxon>Eggerthellaceae</taxon>
        <taxon>Slackia</taxon>
    </lineage>
</organism>
<dbReference type="PANTHER" id="PTHR42953:SF3">
    <property type="entry name" value="HIGH-AFFINITY ZINC UPTAKE SYSTEM PROTEIN ZNUA"/>
    <property type="match status" value="1"/>
</dbReference>
<dbReference type="PRINTS" id="PR00690">
    <property type="entry name" value="ADHESNFAMILY"/>
</dbReference>
<dbReference type="PRINTS" id="PR00691">
    <property type="entry name" value="ADHESINB"/>
</dbReference>
<reference evidence="6" key="1">
    <citation type="submission" date="2009-10" db="EMBL/GenBank/DDBJ databases">
        <authorList>
            <person name="Weinstock G."/>
            <person name="Sodergren E."/>
            <person name="Clifton S."/>
            <person name="Fulton L."/>
            <person name="Fulton B."/>
            <person name="Courtney L."/>
            <person name="Fronick C."/>
            <person name="Harrison M."/>
            <person name="Strong C."/>
            <person name="Farmer C."/>
            <person name="Delahaunty K."/>
            <person name="Markovic C."/>
            <person name="Hall O."/>
            <person name="Minx P."/>
            <person name="Tomlinson C."/>
            <person name="Mitreva M."/>
            <person name="Nelson J."/>
            <person name="Hou S."/>
            <person name="Wollam A."/>
            <person name="Pepin K.H."/>
            <person name="Johnson M."/>
            <person name="Bhonagiri V."/>
            <person name="Nash W.E."/>
            <person name="Warren W."/>
            <person name="Chinwalla A."/>
            <person name="Mardis E.R."/>
            <person name="Wilson R.K."/>
        </authorList>
    </citation>
    <scope>NUCLEOTIDE SEQUENCE [LARGE SCALE GENOMIC DNA]</scope>
    <source>
        <strain evidence="6">ATCC 700122</strain>
    </source>
</reference>
<dbReference type="GeneID" id="85008427"/>
<comment type="similarity">
    <text evidence="1 4">Belongs to the bacterial solute-binding protein 9 family.</text>
</comment>
<feature type="chain" id="PRO_5003017810" evidence="5">
    <location>
        <begin position="30"/>
        <end position="312"/>
    </location>
</feature>
<dbReference type="eggNOG" id="COG0803">
    <property type="taxonomic scope" value="Bacteria"/>
</dbReference>
<name>D0WHV3_SLAES</name>